<evidence type="ECO:0000313" key="2">
    <source>
        <dbReference type="EMBL" id="QJA89410.1"/>
    </source>
</evidence>
<reference evidence="2" key="1">
    <citation type="submission" date="2020-03" db="EMBL/GenBank/DDBJ databases">
        <title>The deep terrestrial virosphere.</title>
        <authorList>
            <person name="Holmfeldt K."/>
            <person name="Nilsson E."/>
            <person name="Simone D."/>
            <person name="Lopez-Fernandez M."/>
            <person name="Wu X."/>
            <person name="de Brujin I."/>
            <person name="Lundin D."/>
            <person name="Andersson A."/>
            <person name="Bertilsson S."/>
            <person name="Dopson M."/>
        </authorList>
    </citation>
    <scope>NUCLEOTIDE SEQUENCE</scope>
    <source>
        <strain evidence="1">MM415A06258</strain>
        <strain evidence="2">MM415B02556</strain>
    </source>
</reference>
<proteinExistence type="predicted"/>
<dbReference type="EMBL" id="MT141625">
    <property type="protein sequence ID" value="QJA68533.1"/>
    <property type="molecule type" value="Genomic_DNA"/>
</dbReference>
<name>A0A6M3L4F1_9ZZZZ</name>
<organism evidence="2">
    <name type="scientific">viral metagenome</name>
    <dbReference type="NCBI Taxonomy" id="1070528"/>
    <lineage>
        <taxon>unclassified sequences</taxon>
        <taxon>metagenomes</taxon>
        <taxon>organismal metagenomes</taxon>
    </lineage>
</organism>
<dbReference type="EMBL" id="MT142844">
    <property type="protein sequence ID" value="QJA89410.1"/>
    <property type="molecule type" value="Genomic_DNA"/>
</dbReference>
<dbReference type="AlphaFoldDB" id="A0A6M3L4F1"/>
<protein>
    <submittedName>
        <fullName evidence="2">Uncharacterized protein</fullName>
    </submittedName>
</protein>
<accession>A0A6M3L4F1</accession>
<evidence type="ECO:0000313" key="1">
    <source>
        <dbReference type="EMBL" id="QJA68533.1"/>
    </source>
</evidence>
<gene>
    <name evidence="1" type="ORF">MM415A06258_0013</name>
    <name evidence="2" type="ORF">MM415B02556_0011</name>
</gene>
<sequence length="69" mass="7710">MINIKFDYMKAEDLEPGDLFLVGTDDAPAIMSEEQFNSGVAFSQVNIRLGLPVPSYEKGKEVCRITIEK</sequence>